<organism evidence="8 9">
    <name type="scientific">Halorhodospira halochloris</name>
    <name type="common">Ectothiorhodospira halochloris</name>
    <dbReference type="NCBI Taxonomy" id="1052"/>
    <lineage>
        <taxon>Bacteria</taxon>
        <taxon>Pseudomonadati</taxon>
        <taxon>Pseudomonadota</taxon>
        <taxon>Gammaproteobacteria</taxon>
        <taxon>Chromatiales</taxon>
        <taxon>Ectothiorhodospiraceae</taxon>
        <taxon>Halorhodospira</taxon>
    </lineage>
</organism>
<feature type="transmembrane region" description="Helical" evidence="6">
    <location>
        <begin position="39"/>
        <end position="59"/>
    </location>
</feature>
<dbReference type="InterPro" id="IPR029063">
    <property type="entry name" value="SAM-dependent_MTases_sf"/>
</dbReference>
<dbReference type="KEGG" id="hhk:HH1059_09240"/>
<dbReference type="Gene3D" id="3.40.50.150">
    <property type="entry name" value="Vaccinia Virus protein VP39"/>
    <property type="match status" value="1"/>
</dbReference>
<feature type="transmembrane region" description="Helical" evidence="6">
    <location>
        <begin position="268"/>
        <end position="291"/>
    </location>
</feature>
<dbReference type="InterPro" id="IPR036259">
    <property type="entry name" value="MFS_trans_sf"/>
</dbReference>
<keyword evidence="6" id="KW-1133">Transmembrane helix</keyword>
<feature type="domain" description="PABS" evidence="7">
    <location>
        <begin position="517"/>
        <end position="693"/>
    </location>
</feature>
<feature type="transmembrane region" description="Helical" evidence="6">
    <location>
        <begin position="442"/>
        <end position="459"/>
    </location>
</feature>
<dbReference type="GO" id="GO:0006596">
    <property type="term" value="P:polyamine biosynthetic process"/>
    <property type="evidence" value="ECO:0007669"/>
    <property type="project" value="UniProtKB-UniRule"/>
</dbReference>
<dbReference type="NCBIfam" id="NF037959">
    <property type="entry name" value="MFS_SpdSyn"/>
    <property type="match status" value="3"/>
</dbReference>
<dbReference type="RefSeq" id="WP_096408818.1">
    <property type="nucleotide sequence ID" value="NZ_AP017372.2"/>
</dbReference>
<name>A0A0X8X8U2_HALHR</name>
<dbReference type="EMBL" id="AP017372">
    <property type="protein sequence ID" value="BAU57616.1"/>
    <property type="molecule type" value="Genomic_DNA"/>
</dbReference>
<evidence type="ECO:0000313" key="8">
    <source>
        <dbReference type="EMBL" id="BAU57616.1"/>
    </source>
</evidence>
<feature type="transmembrane region" description="Helical" evidence="6">
    <location>
        <begin position="410"/>
        <end position="430"/>
    </location>
</feature>
<feature type="transmembrane region" description="Helical" evidence="6">
    <location>
        <begin position="7"/>
        <end position="27"/>
    </location>
</feature>
<evidence type="ECO:0000256" key="4">
    <source>
        <dbReference type="PROSITE-ProRule" id="PRU00354"/>
    </source>
</evidence>
<feature type="transmembrane region" description="Helical" evidence="6">
    <location>
        <begin position="71"/>
        <end position="94"/>
    </location>
</feature>
<keyword evidence="2 4" id="KW-0808">Transferase</keyword>
<gene>
    <name evidence="8" type="ORF">HH1059_09240</name>
</gene>
<comment type="similarity">
    <text evidence="1">Belongs to the spermidine/spermine synthase family.</text>
</comment>
<dbReference type="InterPro" id="IPR030374">
    <property type="entry name" value="PABS"/>
</dbReference>
<feature type="transmembrane region" description="Helical" evidence="6">
    <location>
        <begin position="186"/>
        <end position="204"/>
    </location>
</feature>
<dbReference type="PANTHER" id="PTHR43317:SF1">
    <property type="entry name" value="THERMOSPERMINE SYNTHASE ACAULIS5"/>
    <property type="match status" value="1"/>
</dbReference>
<dbReference type="Pfam" id="PF01564">
    <property type="entry name" value="Spermine_synth"/>
    <property type="match status" value="1"/>
</dbReference>
<evidence type="ECO:0000256" key="2">
    <source>
        <dbReference type="ARBA" id="ARBA00022679"/>
    </source>
</evidence>
<feature type="transmembrane region" description="Helical" evidence="6">
    <location>
        <begin position="303"/>
        <end position="322"/>
    </location>
</feature>
<reference evidence="8" key="1">
    <citation type="submission" date="2016-02" db="EMBL/GenBank/DDBJ databases">
        <title>Halorhodospira halochloris DSM-1059 complete genome, version 2.</title>
        <authorList>
            <person name="Tsukatani Y."/>
        </authorList>
    </citation>
    <scope>NUCLEOTIDE SEQUENCE</scope>
    <source>
        <strain evidence="8">DSM 1059</strain>
    </source>
</reference>
<keyword evidence="6" id="KW-0812">Transmembrane</keyword>
<feature type="transmembrane region" description="Helical" evidence="6">
    <location>
        <begin position="380"/>
        <end position="404"/>
    </location>
</feature>
<feature type="active site" description="Proton acceptor" evidence="4">
    <location>
        <position position="606"/>
    </location>
</feature>
<dbReference type="CDD" id="cd02440">
    <property type="entry name" value="AdoMet_MTases"/>
    <property type="match status" value="1"/>
</dbReference>
<evidence type="ECO:0000256" key="3">
    <source>
        <dbReference type="ARBA" id="ARBA00023115"/>
    </source>
</evidence>
<dbReference type="SUPFAM" id="SSF103473">
    <property type="entry name" value="MFS general substrate transporter"/>
    <property type="match status" value="1"/>
</dbReference>
<dbReference type="PANTHER" id="PTHR43317">
    <property type="entry name" value="THERMOSPERMINE SYNTHASE ACAULIS5"/>
    <property type="match status" value="1"/>
</dbReference>
<feature type="transmembrane region" description="Helical" evidence="6">
    <location>
        <begin position="157"/>
        <end position="180"/>
    </location>
</feature>
<feature type="transmembrane region" description="Helical" evidence="6">
    <location>
        <begin position="237"/>
        <end position="256"/>
    </location>
</feature>
<keyword evidence="6" id="KW-0472">Membrane</keyword>
<sequence length="853" mass="91719">MARGLRWWTVILFLCSGFAALVYQVLWVRELGLLFGNTAQAAALAIAVFFAGLAAGSWVWGRLAPRLRSPLAGFGLLEIGVAITALGHFLLYDLYHAIYPALYGLAGDLAAADLALRISLATLILFPPAFLMGGTFPMIGQFMVRAPRRLATTGTALYALNTFGSVLGALAAGFFLPMALGFSGTYLLAIAIDLSVGAAALILARGQAAKRACADPLTSPSKPATPTLEAGGLSSRLVLWIAFASGFVTLAVEVLWTRLFAQVLQNSVYTYAIVLVAFLLALSLGSIASHGLARIPRFNPRHVLLALLTIAAAVVAVSPWAFHSATAGLTYVGSGAGWAEYLTAVSGIALLVMVLPGVMLGAVLPYLLRVVQAANPQPGPAIGQLVAANTSGAILGSLAAGFVLLPTLGATGSLIALGAIYPLLAVAVLAREPLPRWQRWTYATPLLVAAVALAVFRPGEWNIARVDEAAGERLIEAREGTHATVAAIKRDGNRLLRVNNYYTLGGTGGLESERNQTLIPMMAHPEPQSVFFLGLGTGITAGTALSFSVERLDACELLPEVIELAEAHFEPWTQGLFEDPRARVRAQDAHHCLRHAEHKYDVIISDLFTPWRAGTGNLYTKEHYQQARQRLEEGGLFVQWLPLYQLSADDFAIIARTMDAVFPQVVAWRGDLFADGSILALVGTEEGVTLDPEALIRHGRRLAGNAPHPEAALLASALRMYAGRITDSGLFEDAPINTLDRPVIEYQAPRTQRRVQAGEASWLIARNLGHFYEVLAERNPHHEDPYLARVRAAHPPALGYVAAGRHYYHYNVLRNEGNGALAQRHLQAFFDLTPFSSPPQEAESPTTRSGWEE</sequence>
<evidence type="ECO:0000313" key="9">
    <source>
        <dbReference type="Proteomes" id="UP000218890"/>
    </source>
</evidence>
<accession>A0A0X8X8U2</accession>
<evidence type="ECO:0000256" key="1">
    <source>
        <dbReference type="ARBA" id="ARBA00007867"/>
    </source>
</evidence>
<feature type="region of interest" description="Disordered" evidence="5">
    <location>
        <begin position="834"/>
        <end position="853"/>
    </location>
</feature>
<proteinExistence type="inferred from homology"/>
<keyword evidence="3 4" id="KW-0620">Polyamine biosynthesis</keyword>
<dbReference type="AlphaFoldDB" id="A0A0X8X8U2"/>
<evidence type="ECO:0000256" key="5">
    <source>
        <dbReference type="SAM" id="MobiDB-lite"/>
    </source>
</evidence>
<feature type="transmembrane region" description="Helical" evidence="6">
    <location>
        <begin position="114"/>
        <end position="136"/>
    </location>
</feature>
<dbReference type="Proteomes" id="UP000218890">
    <property type="component" value="Chromosome"/>
</dbReference>
<keyword evidence="9" id="KW-1185">Reference proteome</keyword>
<evidence type="ECO:0000259" key="7">
    <source>
        <dbReference type="PROSITE" id="PS51006"/>
    </source>
</evidence>
<dbReference type="SUPFAM" id="SSF53335">
    <property type="entry name" value="S-adenosyl-L-methionine-dependent methyltransferases"/>
    <property type="match status" value="1"/>
</dbReference>
<dbReference type="PROSITE" id="PS51006">
    <property type="entry name" value="PABS_2"/>
    <property type="match status" value="1"/>
</dbReference>
<evidence type="ECO:0000256" key="6">
    <source>
        <dbReference type="SAM" id="Phobius"/>
    </source>
</evidence>
<feature type="transmembrane region" description="Helical" evidence="6">
    <location>
        <begin position="342"/>
        <end position="368"/>
    </location>
</feature>
<dbReference type="GO" id="GO:0016740">
    <property type="term" value="F:transferase activity"/>
    <property type="evidence" value="ECO:0007669"/>
    <property type="project" value="UniProtKB-UniRule"/>
</dbReference>
<protein>
    <submittedName>
        <fullName evidence="8">Spermidine synthase</fullName>
    </submittedName>
</protein>